<gene>
    <name evidence="2" type="ORF">BIY21_12590</name>
    <name evidence="3" type="ORF">EGH82_14790</name>
</gene>
<dbReference type="OrthoDB" id="5917937at2"/>
<feature type="chain" id="PRO_5018696658" evidence="1">
    <location>
        <begin position="20"/>
        <end position="112"/>
    </location>
</feature>
<dbReference type="EMBL" id="RKIK01000049">
    <property type="protein sequence ID" value="ROV59181.1"/>
    <property type="molecule type" value="Genomic_DNA"/>
</dbReference>
<sequence>MKWNALALVLVLFGCSSQAVPTLADNPAAWQSYGEERAKGGYIVQSESKLDAFSTTGQVSQAQYQAYLAGYESGKAAYCSLAPSYLATKGEIYRGICDDVDPFFRAKFSKAI</sequence>
<name>A0A3N3DXD6_9VIBR</name>
<keyword evidence="4" id="KW-1185">Reference proteome</keyword>
<dbReference type="Pfam" id="PF10973">
    <property type="entry name" value="DUF2799"/>
    <property type="match status" value="1"/>
</dbReference>
<dbReference type="InterPro" id="IPR021242">
    <property type="entry name" value="DUF2799"/>
</dbReference>
<evidence type="ECO:0000313" key="4">
    <source>
        <dbReference type="Proteomes" id="UP000186206"/>
    </source>
</evidence>
<accession>A0A3N3DXD6</accession>
<protein>
    <submittedName>
        <fullName evidence="3">DUF2799 domain-containing protein</fullName>
    </submittedName>
</protein>
<dbReference type="Proteomes" id="UP000186206">
    <property type="component" value="Unassembled WGS sequence"/>
</dbReference>
<evidence type="ECO:0000256" key="1">
    <source>
        <dbReference type="SAM" id="SignalP"/>
    </source>
</evidence>
<keyword evidence="1" id="KW-0732">Signal</keyword>
<evidence type="ECO:0000313" key="5">
    <source>
        <dbReference type="Proteomes" id="UP000278792"/>
    </source>
</evidence>
<dbReference type="EMBL" id="MJMI01000091">
    <property type="protein sequence ID" value="OLQ92063.1"/>
    <property type="molecule type" value="Genomic_DNA"/>
</dbReference>
<feature type="signal peptide" evidence="1">
    <location>
        <begin position="1"/>
        <end position="19"/>
    </location>
</feature>
<reference evidence="3 5" key="2">
    <citation type="submission" date="2018-11" db="EMBL/GenBank/DDBJ databases">
        <title>Vibrio ponticus strain CAIM 1751 pathogenic for the snapper Lutjanus guttatus.</title>
        <authorList>
            <person name="Soto-Rodriguez S."/>
            <person name="Lozano-Olvera R."/>
            <person name="Gomez-Gil B."/>
        </authorList>
    </citation>
    <scope>NUCLEOTIDE SEQUENCE [LARGE SCALE GENOMIC DNA]</scope>
    <source>
        <strain evidence="3 5">CAIM 1751</strain>
    </source>
</reference>
<evidence type="ECO:0000313" key="2">
    <source>
        <dbReference type="EMBL" id="OLQ92063.1"/>
    </source>
</evidence>
<dbReference type="PROSITE" id="PS51257">
    <property type="entry name" value="PROKAR_LIPOPROTEIN"/>
    <property type="match status" value="1"/>
</dbReference>
<evidence type="ECO:0000313" key="3">
    <source>
        <dbReference type="EMBL" id="ROV59181.1"/>
    </source>
</evidence>
<dbReference type="Proteomes" id="UP000278792">
    <property type="component" value="Unassembled WGS sequence"/>
</dbReference>
<organism evidence="3 5">
    <name type="scientific">Vibrio ponticus</name>
    <dbReference type="NCBI Taxonomy" id="265668"/>
    <lineage>
        <taxon>Bacteria</taxon>
        <taxon>Pseudomonadati</taxon>
        <taxon>Pseudomonadota</taxon>
        <taxon>Gammaproteobacteria</taxon>
        <taxon>Vibrionales</taxon>
        <taxon>Vibrionaceae</taxon>
        <taxon>Vibrio</taxon>
    </lineage>
</organism>
<reference evidence="2 4" key="1">
    <citation type="submission" date="2016-09" db="EMBL/GenBank/DDBJ databases">
        <title>Genomic Taxonomy of the Vibrionaceae.</title>
        <authorList>
            <person name="Gonzalez-Castillo A."/>
            <person name="Gomez-Gil B."/>
            <person name="Enciso-Ibarra K."/>
        </authorList>
    </citation>
    <scope>NUCLEOTIDE SEQUENCE [LARGE SCALE GENOMIC DNA]</scope>
    <source>
        <strain evidence="2 4">CAIM 1731</strain>
    </source>
</reference>
<dbReference type="RefSeq" id="WP_075649614.1">
    <property type="nucleotide sequence ID" value="NZ_AP019657.1"/>
</dbReference>
<dbReference type="AlphaFoldDB" id="A0A3N3DXD6"/>
<proteinExistence type="predicted"/>
<comment type="caution">
    <text evidence="3">The sequence shown here is derived from an EMBL/GenBank/DDBJ whole genome shotgun (WGS) entry which is preliminary data.</text>
</comment>